<dbReference type="Proteomes" id="UP000030008">
    <property type="component" value="Unassembled WGS sequence"/>
</dbReference>
<feature type="transmembrane region" description="Helical" evidence="1">
    <location>
        <begin position="220"/>
        <end position="237"/>
    </location>
</feature>
<name>A0A099I454_CLOIN</name>
<organism evidence="2 3">
    <name type="scientific">Clostridium innocuum</name>
    <dbReference type="NCBI Taxonomy" id="1522"/>
    <lineage>
        <taxon>Bacteria</taxon>
        <taxon>Bacillati</taxon>
        <taxon>Bacillota</taxon>
        <taxon>Clostridia</taxon>
        <taxon>Eubacteriales</taxon>
        <taxon>Clostridiaceae</taxon>
        <taxon>Clostridium</taxon>
    </lineage>
</organism>
<feature type="transmembrane region" description="Helical" evidence="1">
    <location>
        <begin position="158"/>
        <end position="183"/>
    </location>
</feature>
<comment type="caution">
    <text evidence="2">The sequence shown here is derived from an EMBL/GenBank/DDBJ whole genome shotgun (WGS) entry which is preliminary data.</text>
</comment>
<feature type="transmembrane region" description="Helical" evidence="1">
    <location>
        <begin position="90"/>
        <end position="109"/>
    </location>
</feature>
<keyword evidence="1" id="KW-1133">Transmembrane helix</keyword>
<dbReference type="AlphaFoldDB" id="A0A099I454"/>
<accession>A0A099I454</accession>
<gene>
    <name evidence="2" type="ORF">CIAN88_13035</name>
</gene>
<feature type="transmembrane region" description="Helical" evidence="1">
    <location>
        <begin position="58"/>
        <end position="78"/>
    </location>
</feature>
<reference evidence="2 3" key="1">
    <citation type="submission" date="2014-08" db="EMBL/GenBank/DDBJ databases">
        <title>Clostridium innocuum, an unnegligible vancomycin-resistant pathogen causing extra-intestinal infections.</title>
        <authorList>
            <person name="Feng Y."/>
            <person name="Chiu C.-H."/>
        </authorList>
    </citation>
    <scope>NUCLEOTIDE SEQUENCE [LARGE SCALE GENOMIC DNA]</scope>
    <source>
        <strain evidence="2 3">AN88</strain>
    </source>
</reference>
<feature type="transmembrane region" description="Helical" evidence="1">
    <location>
        <begin position="130"/>
        <end position="152"/>
    </location>
</feature>
<feature type="transmembrane region" description="Helical" evidence="1">
    <location>
        <begin position="190"/>
        <end position="214"/>
    </location>
</feature>
<dbReference type="EMBL" id="JQIF01000054">
    <property type="protein sequence ID" value="KGJ52754.1"/>
    <property type="molecule type" value="Genomic_DNA"/>
</dbReference>
<sequence>MEVKKERIRLETLEIPDIPEDDIVEVITNVKELLQKRAVKKYESSILKSLRELLYVHGWKSIVLQGGLTLLVALAVWLCLPNGYKMNSVAFLSLGSSLLSVAVTVEVFRCDIYGMKELEMASPYSPQRMLMWKMLLLGGISFLGILIIAVSISLQTDIHLLTLLYSGCIPFLLLNAFTLHLYAHDQVLQVFLTVYGFAAGGLVLLELFGVGYWIGFLEQYGGQLFLAVMVYSGYVLWDHCRRNLHV</sequence>
<evidence type="ECO:0000256" key="1">
    <source>
        <dbReference type="SAM" id="Phobius"/>
    </source>
</evidence>
<proteinExistence type="predicted"/>
<dbReference type="RefSeq" id="WP_044905834.1">
    <property type="nucleotide sequence ID" value="NZ_JQIF01000054.1"/>
</dbReference>
<evidence type="ECO:0000313" key="3">
    <source>
        <dbReference type="Proteomes" id="UP000030008"/>
    </source>
</evidence>
<evidence type="ECO:0000313" key="2">
    <source>
        <dbReference type="EMBL" id="KGJ52754.1"/>
    </source>
</evidence>
<keyword evidence="1" id="KW-0472">Membrane</keyword>
<protein>
    <submittedName>
        <fullName evidence="2">Membrane protein</fullName>
    </submittedName>
</protein>
<keyword evidence="1" id="KW-0812">Transmembrane</keyword>